<keyword evidence="1" id="KW-1185">Reference proteome</keyword>
<dbReference type="Proteomes" id="UP000887574">
    <property type="component" value="Unplaced"/>
</dbReference>
<proteinExistence type="predicted"/>
<protein>
    <submittedName>
        <fullName evidence="2">Uncharacterized protein</fullName>
    </submittedName>
</protein>
<dbReference type="AlphaFoldDB" id="A0A915E3B0"/>
<name>A0A915E3B0_9BILA</name>
<organism evidence="1 2">
    <name type="scientific">Ditylenchus dipsaci</name>
    <dbReference type="NCBI Taxonomy" id="166011"/>
    <lineage>
        <taxon>Eukaryota</taxon>
        <taxon>Metazoa</taxon>
        <taxon>Ecdysozoa</taxon>
        <taxon>Nematoda</taxon>
        <taxon>Chromadorea</taxon>
        <taxon>Rhabditida</taxon>
        <taxon>Tylenchina</taxon>
        <taxon>Tylenchomorpha</taxon>
        <taxon>Sphaerularioidea</taxon>
        <taxon>Anguinidae</taxon>
        <taxon>Anguininae</taxon>
        <taxon>Ditylenchus</taxon>
    </lineage>
</organism>
<reference evidence="2" key="1">
    <citation type="submission" date="2022-11" db="UniProtKB">
        <authorList>
            <consortium name="WormBaseParasite"/>
        </authorList>
    </citation>
    <scope>IDENTIFICATION</scope>
</reference>
<dbReference type="WBParaSite" id="jg25397">
    <property type="protein sequence ID" value="jg25397"/>
    <property type="gene ID" value="jg25397"/>
</dbReference>
<sequence length="352" mass="39728">MENLRSPNAITALSSSSHDRHGNVVINGRIKKVSTFDIHSALKSNSTEYDLSVIICRQDKKSGCKDNGLVLCYPTPDNYIFNDKFTDDSYEQLKDICDEMNGFMVSTEVDPASGIDVFKIVTRFGNTYKTQIPENNCIVLWLTSDFYLKNNSQTFLEQSNYKVNAIWQNSETANMNNSIQPLLYTSNWLNVAEALDETLIKMHSRQPGRPLLCNNSKNYGRSNFEMLLQMVGQSTECDYPYTIGINDVTKMTNSSVTVDGMSESEENEREEMLGKHEYKELHVSTARSKTRESLDAMQDKIQLDEKVLDQIILDGKLGGEMPLPIPVPGLQVNVGVELEAAYEKHMGTKKIN</sequence>
<evidence type="ECO:0000313" key="1">
    <source>
        <dbReference type="Proteomes" id="UP000887574"/>
    </source>
</evidence>
<accession>A0A915E3B0</accession>
<evidence type="ECO:0000313" key="2">
    <source>
        <dbReference type="WBParaSite" id="jg25397"/>
    </source>
</evidence>